<dbReference type="InterPro" id="IPR006615">
    <property type="entry name" value="Pept_C19_DUSP"/>
</dbReference>
<dbReference type="InParanoid" id="A0A2J6SWB1"/>
<feature type="compositionally biased region" description="Low complexity" evidence="8">
    <location>
        <begin position="246"/>
        <end position="258"/>
    </location>
</feature>
<feature type="domain" description="DUSP" evidence="10">
    <location>
        <begin position="297"/>
        <end position="416"/>
    </location>
</feature>
<comment type="catalytic activity">
    <reaction evidence="1">
        <text>Thiol-dependent hydrolysis of ester, thioester, amide, peptide and isopeptide bonds formed by the C-terminal Gly of ubiquitin (a 76-residue protein attached to proteins as an intracellular targeting signal).</text>
        <dbReference type="EC" id="3.4.19.12"/>
    </reaction>
</comment>
<feature type="compositionally biased region" description="Low complexity" evidence="8">
    <location>
        <begin position="623"/>
        <end position="639"/>
    </location>
</feature>
<evidence type="ECO:0000259" key="10">
    <source>
        <dbReference type="PROSITE" id="PS51283"/>
    </source>
</evidence>
<feature type="compositionally biased region" description="Polar residues" evidence="8">
    <location>
        <begin position="132"/>
        <end position="146"/>
    </location>
</feature>
<evidence type="ECO:0000256" key="8">
    <source>
        <dbReference type="SAM" id="MobiDB-lite"/>
    </source>
</evidence>
<dbReference type="Gene3D" id="3.30.2230.10">
    <property type="entry name" value="DUSP-like"/>
    <property type="match status" value="1"/>
</dbReference>
<keyword evidence="6" id="KW-0378">Hydrolase</keyword>
<feature type="compositionally biased region" description="Polar residues" evidence="8">
    <location>
        <begin position="1096"/>
        <end position="1117"/>
    </location>
</feature>
<evidence type="ECO:0000256" key="1">
    <source>
        <dbReference type="ARBA" id="ARBA00000707"/>
    </source>
</evidence>
<dbReference type="SUPFAM" id="SSF54001">
    <property type="entry name" value="Cysteine proteinases"/>
    <property type="match status" value="1"/>
</dbReference>
<feature type="region of interest" description="Disordered" evidence="8">
    <location>
        <begin position="1555"/>
        <end position="1581"/>
    </location>
</feature>
<evidence type="ECO:0000256" key="7">
    <source>
        <dbReference type="ARBA" id="ARBA00022807"/>
    </source>
</evidence>
<dbReference type="PROSITE" id="PS00973">
    <property type="entry name" value="USP_2"/>
    <property type="match status" value="1"/>
</dbReference>
<dbReference type="SMART" id="SM00695">
    <property type="entry name" value="DUSP"/>
    <property type="match status" value="1"/>
</dbReference>
<dbReference type="PROSITE" id="PS51283">
    <property type="entry name" value="DUSP"/>
    <property type="match status" value="1"/>
</dbReference>
<organism evidence="11 12">
    <name type="scientific">Hyaloscypha bicolor E</name>
    <dbReference type="NCBI Taxonomy" id="1095630"/>
    <lineage>
        <taxon>Eukaryota</taxon>
        <taxon>Fungi</taxon>
        <taxon>Dikarya</taxon>
        <taxon>Ascomycota</taxon>
        <taxon>Pezizomycotina</taxon>
        <taxon>Leotiomycetes</taxon>
        <taxon>Helotiales</taxon>
        <taxon>Hyaloscyphaceae</taxon>
        <taxon>Hyaloscypha</taxon>
        <taxon>Hyaloscypha bicolor</taxon>
    </lineage>
</organism>
<feature type="compositionally biased region" description="Acidic residues" evidence="8">
    <location>
        <begin position="1530"/>
        <end position="1539"/>
    </location>
</feature>
<feature type="region of interest" description="Disordered" evidence="8">
    <location>
        <begin position="65"/>
        <end position="192"/>
    </location>
</feature>
<dbReference type="Pfam" id="PF06337">
    <property type="entry name" value="DUSP"/>
    <property type="match status" value="1"/>
</dbReference>
<evidence type="ECO:0000313" key="12">
    <source>
        <dbReference type="Proteomes" id="UP000235371"/>
    </source>
</evidence>
<feature type="region of interest" description="Disordered" evidence="8">
    <location>
        <begin position="507"/>
        <end position="538"/>
    </location>
</feature>
<evidence type="ECO:0000313" key="11">
    <source>
        <dbReference type="EMBL" id="PMD55052.1"/>
    </source>
</evidence>
<dbReference type="GeneID" id="36591751"/>
<feature type="region of interest" description="Disordered" evidence="8">
    <location>
        <begin position="1176"/>
        <end position="1233"/>
    </location>
</feature>
<evidence type="ECO:0000256" key="6">
    <source>
        <dbReference type="ARBA" id="ARBA00022801"/>
    </source>
</evidence>
<feature type="region of interest" description="Disordered" evidence="8">
    <location>
        <begin position="1656"/>
        <end position="1683"/>
    </location>
</feature>
<dbReference type="EMBL" id="KZ613856">
    <property type="protein sequence ID" value="PMD55052.1"/>
    <property type="molecule type" value="Genomic_DNA"/>
</dbReference>
<gene>
    <name evidence="11" type="ORF">K444DRAFT_633920</name>
</gene>
<dbReference type="PROSITE" id="PS50235">
    <property type="entry name" value="USP_3"/>
    <property type="match status" value="1"/>
</dbReference>
<keyword evidence="4" id="KW-0645">Protease</keyword>
<feature type="compositionally biased region" description="Low complexity" evidence="8">
    <location>
        <begin position="286"/>
        <end position="297"/>
    </location>
</feature>
<dbReference type="GO" id="GO:0004843">
    <property type="term" value="F:cysteine-type deubiquitinase activity"/>
    <property type="evidence" value="ECO:0007669"/>
    <property type="project" value="UniProtKB-EC"/>
</dbReference>
<dbReference type="InterPro" id="IPR018200">
    <property type="entry name" value="USP_CS"/>
</dbReference>
<feature type="compositionally biased region" description="Low complexity" evidence="8">
    <location>
        <begin position="507"/>
        <end position="533"/>
    </location>
</feature>
<keyword evidence="12" id="KW-1185">Reference proteome</keyword>
<dbReference type="RefSeq" id="XP_024731956.1">
    <property type="nucleotide sequence ID" value="XM_024883674.1"/>
</dbReference>
<feature type="region of interest" description="Disordered" evidence="8">
    <location>
        <begin position="615"/>
        <end position="660"/>
    </location>
</feature>
<feature type="compositionally biased region" description="Low complexity" evidence="8">
    <location>
        <begin position="1068"/>
        <end position="1077"/>
    </location>
</feature>
<feature type="region of interest" description="Disordered" evidence="8">
    <location>
        <begin position="1037"/>
        <end position="1138"/>
    </location>
</feature>
<sequence length="1773" mass="195707">MHKDRRSPHQNQNQNQLPRRSQSLVLLIHSSFWLLDTICNRLCQGNFQSFLATFFPPSPSELQRQLAVTTSSTKKRKLSPQHIPGQNSENNPDIPLNSVEDRESQSPNDLPRFDIPTTQESGLPLPPHIPSHLQTETSFGSFDHNISSTASSPSAAYAGLSLEGERSGDPSASENSRRSLAPLDQDTRAQSPVRLFSHRAIMGGAADLPQRSSSPLKRRASDLDGEAQSSQKDDVDMITVPPSDPPESADASTTATSSKRAQSVDMLRSEDEDAVADVSTEESPDATPAKTAETETPSIDAQIKTVTTICEAAAECQPSDGEKMYLVSKRWLSRVQIRSTEARKNSKVEPEGEIGPIDNSDIIQQIIKDFDGEEHVQLKPGTGQADFTLFPEEAWTMVFDWYGLMAGSVPIVRFAHNTNPDKTGIPNVIFEFHPPIFTVHRLYGENNPINLPQKLKATNPPAPILVFSRSTKYHDFLKRVKTVAGMTDMSKKVRLWRVPRIQPAAEPVPAVANTATPPSSRPSSPAAGNAAGPVQRQPQDSWTQLLLDVPEFVKLERGNGRELVDLPDQTGNAKYNGSSDLSIAGLGDDQTIVLDELISPGGDNYVSNYTAKGNKSTSTALTRSGAGQSNSQSNSGRNSPAPSGPMTRGRTQKTGRPVGTVGLSNLGNTCYMNSALQCVRSVEELTKYFLTGAAKNEINQENPLGNNGDVALAYERLLEEIYKDPPPTSVAPRFFKTTIGRYAPSFSGYGQQDSQEFLGFLLDGLQEDLSRVKKKPYIEKPDSTDEMVNNPEAIREMAAKVWDISKKRDDSVISDLFTGMYKSTLVCPICAKVSITFDPFNNLTLQLPIENTWSHQVFYFPLNHRPILFDVDMDKQGSILALKQFISKRVGVPTERLFAAEEFKSKFYKTYDNFAVASEEIGGNDNVAIYELECKPTNWPSPRKPKQKKKSMLSFNYGNHNDSDEDDIPNWDDPLADRMLVPVFHRQPNSERTSRYNSRKPWAIMGAPHFIILTPEEARNEEAIKRKILEKVATFSTSQELAEDEDDVDEAEASAADSVDPDIVLTTGSDADSSGGSKVVATSIDGEDELVDVTMKDSNGAQEPSETTAEPSKSSEPVKTIEPPPFKRRRPKFVNPRSYLNPSLQNMFEIGFFAGSKEMIPSGWNVVDEDKIYPSISSRNPQVYQPIDEDSGNGFEDGRTGSESSEEGVYTSNSTSNGFSSATRMVDETSDEDEDVIPAIAPQVLPVRPAGPRSGVKVGQRRRKPNLKTYSKKGNQANRKHQVMDELEPDAPDEGPLVRLGEGLVVDWNPQAWETLFCGQPGDEMRGESTWDKMPRFDDPELEAKRNALRQRRKNGITLDDCLNEFGKEEILSEMDTWYCPKCKEHRRATKKFELWKTPDILVMHLKRFSSSAMRRDKLDVFVDFPIEGLDLTSRVIESEEGKQEIYDLFAVDDHWGGLGGGHYTAFAKNFVDNEWYEYNDSSVSKQKDPSRVVSQSAYLLFYRRRSDVPLGGPRFQQILQDFDNPPDAPADDISESGEDQGLVANSSLRGSSSALTGVGAAHHPPNGSDGAATMTINPSALDLPPYEAHDSNDDGVPLIDKEGTMAWESVHRSIEPADEAIEMEDNTYNPLGHMFTNSNWNFANLGANSRGDQMISGTGSDADEDGASDVVQHNSSAGASDVAERMQDLADTDAVDEDGNSINQSPVPDLDEEGQAANIALTADLLENMQRAGNMPIFQATPQFEVDDRLEVEEPEATEIHLDNDSEDLKMD</sequence>
<protein>
    <recommendedName>
        <fullName evidence="3">ubiquitinyl hydrolase 1</fullName>
        <ecNumber evidence="3">3.4.19.12</ecNumber>
    </recommendedName>
</protein>
<dbReference type="Pfam" id="PF00443">
    <property type="entry name" value="UCH"/>
    <property type="match status" value="1"/>
</dbReference>
<dbReference type="Gene3D" id="3.90.70.10">
    <property type="entry name" value="Cysteine proteinases"/>
    <property type="match status" value="2"/>
</dbReference>
<name>A0A2J6SWB1_9HELO</name>
<dbReference type="SUPFAM" id="SSF143791">
    <property type="entry name" value="DUSP-like"/>
    <property type="match status" value="1"/>
</dbReference>
<dbReference type="OrthoDB" id="952271at2759"/>
<dbReference type="CDD" id="cd02674">
    <property type="entry name" value="Peptidase_C19R"/>
    <property type="match status" value="1"/>
</dbReference>
<dbReference type="PANTHER" id="PTHR21646">
    <property type="entry name" value="UBIQUITIN CARBOXYL-TERMINAL HYDROLASE"/>
    <property type="match status" value="1"/>
</dbReference>
<keyword evidence="5" id="KW-0833">Ubl conjugation pathway</keyword>
<dbReference type="GO" id="GO:0016579">
    <property type="term" value="P:protein deubiquitination"/>
    <property type="evidence" value="ECO:0007669"/>
    <property type="project" value="InterPro"/>
</dbReference>
<evidence type="ECO:0000256" key="3">
    <source>
        <dbReference type="ARBA" id="ARBA00012759"/>
    </source>
</evidence>
<dbReference type="InterPro" id="IPR028889">
    <property type="entry name" value="USP"/>
</dbReference>
<evidence type="ECO:0000259" key="9">
    <source>
        <dbReference type="PROSITE" id="PS50235"/>
    </source>
</evidence>
<dbReference type="Proteomes" id="UP000235371">
    <property type="component" value="Unassembled WGS sequence"/>
</dbReference>
<dbReference type="GO" id="GO:0006508">
    <property type="term" value="P:proteolysis"/>
    <property type="evidence" value="ECO:0007669"/>
    <property type="project" value="UniProtKB-KW"/>
</dbReference>
<dbReference type="PROSITE" id="PS00972">
    <property type="entry name" value="USP_1"/>
    <property type="match status" value="1"/>
</dbReference>
<dbReference type="PANTHER" id="PTHR21646:SF24">
    <property type="entry name" value="UBIQUITIN CARBOXYL-TERMINAL HYDROLASE"/>
    <property type="match status" value="1"/>
</dbReference>
<evidence type="ECO:0000256" key="5">
    <source>
        <dbReference type="ARBA" id="ARBA00022786"/>
    </source>
</evidence>
<feature type="region of interest" description="Disordered" evidence="8">
    <location>
        <begin position="204"/>
        <end position="300"/>
    </location>
</feature>
<feature type="domain" description="USP" evidence="9">
    <location>
        <begin position="661"/>
        <end position="1506"/>
    </location>
</feature>
<dbReference type="InterPro" id="IPR001394">
    <property type="entry name" value="Peptidase_C19_UCH"/>
</dbReference>
<comment type="similarity">
    <text evidence="2">Belongs to the peptidase C19 family.</text>
</comment>
<dbReference type="EC" id="3.4.19.12" evidence="3"/>
<feature type="region of interest" description="Disordered" evidence="8">
    <location>
        <begin position="1517"/>
        <end position="1539"/>
    </location>
</feature>
<dbReference type="InterPro" id="IPR050185">
    <property type="entry name" value="Ub_carboxyl-term_hydrolase"/>
</dbReference>
<dbReference type="InterPro" id="IPR035927">
    <property type="entry name" value="DUSP-like_sf"/>
</dbReference>
<feature type="compositionally biased region" description="Acidic residues" evidence="8">
    <location>
        <begin position="270"/>
        <end position="284"/>
    </location>
</feature>
<proteinExistence type="inferred from homology"/>
<dbReference type="STRING" id="1095630.A0A2J6SWB1"/>
<evidence type="ECO:0000256" key="2">
    <source>
        <dbReference type="ARBA" id="ARBA00009085"/>
    </source>
</evidence>
<evidence type="ECO:0000256" key="4">
    <source>
        <dbReference type="ARBA" id="ARBA00022670"/>
    </source>
</evidence>
<feature type="compositionally biased region" description="Polar residues" evidence="8">
    <location>
        <begin position="1210"/>
        <end position="1223"/>
    </location>
</feature>
<feature type="compositionally biased region" description="Acidic residues" evidence="8">
    <location>
        <begin position="1041"/>
        <end position="1052"/>
    </location>
</feature>
<reference evidence="11 12" key="1">
    <citation type="submission" date="2016-04" db="EMBL/GenBank/DDBJ databases">
        <title>A degradative enzymes factory behind the ericoid mycorrhizal symbiosis.</title>
        <authorList>
            <consortium name="DOE Joint Genome Institute"/>
            <person name="Martino E."/>
            <person name="Morin E."/>
            <person name="Grelet G."/>
            <person name="Kuo A."/>
            <person name="Kohler A."/>
            <person name="Daghino S."/>
            <person name="Barry K."/>
            <person name="Choi C."/>
            <person name="Cichocki N."/>
            <person name="Clum A."/>
            <person name="Copeland A."/>
            <person name="Hainaut M."/>
            <person name="Haridas S."/>
            <person name="Labutti K."/>
            <person name="Lindquist E."/>
            <person name="Lipzen A."/>
            <person name="Khouja H.-R."/>
            <person name="Murat C."/>
            <person name="Ohm R."/>
            <person name="Olson A."/>
            <person name="Spatafora J."/>
            <person name="Veneault-Fourrey C."/>
            <person name="Henrissat B."/>
            <person name="Grigoriev I."/>
            <person name="Martin F."/>
            <person name="Perotto S."/>
        </authorList>
    </citation>
    <scope>NUCLEOTIDE SEQUENCE [LARGE SCALE GENOMIC DNA]</scope>
    <source>
        <strain evidence="11 12">E</strain>
    </source>
</reference>
<accession>A0A2J6SWB1</accession>
<keyword evidence="7" id="KW-0788">Thiol protease</keyword>
<dbReference type="InterPro" id="IPR038765">
    <property type="entry name" value="Papain-like_cys_pep_sf"/>
</dbReference>
<feature type="compositionally biased region" description="Low complexity" evidence="8">
    <location>
        <begin position="147"/>
        <end position="158"/>
    </location>
</feature>